<protein>
    <submittedName>
        <fullName evidence="2">Uncharacterized protein</fullName>
    </submittedName>
</protein>
<proteinExistence type="predicted"/>
<feature type="transmembrane region" description="Helical" evidence="1">
    <location>
        <begin position="24"/>
        <end position="46"/>
    </location>
</feature>
<dbReference type="AlphaFoldDB" id="F8GWR9"/>
<geneLocation type="plasmid" evidence="2 3">
    <name>pBB1</name>
</geneLocation>
<keyword evidence="1" id="KW-0812">Transmembrane</keyword>
<keyword evidence="1" id="KW-1133">Transmembrane helix</keyword>
<organism evidence="2 3">
    <name type="scientific">Cupriavidus necator (strain ATCC 43291 / DSM 13513 / CCUG 52238 / LMG 8453 / N-1)</name>
    <name type="common">Ralstonia eutropha</name>
    <dbReference type="NCBI Taxonomy" id="1042878"/>
    <lineage>
        <taxon>Bacteria</taxon>
        <taxon>Pseudomonadati</taxon>
        <taxon>Pseudomonadota</taxon>
        <taxon>Betaproteobacteria</taxon>
        <taxon>Burkholderiales</taxon>
        <taxon>Burkholderiaceae</taxon>
        <taxon>Cupriavidus</taxon>
    </lineage>
</organism>
<gene>
    <name evidence="2" type="ordered locus">CNE_BB1p03650</name>
</gene>
<evidence type="ECO:0000313" key="2">
    <source>
        <dbReference type="EMBL" id="AEI81789.1"/>
    </source>
</evidence>
<dbReference type="EMBL" id="CP002879">
    <property type="protein sequence ID" value="AEI81789.1"/>
    <property type="molecule type" value="Genomic_DNA"/>
</dbReference>
<keyword evidence="1" id="KW-0472">Membrane</keyword>
<reference evidence="2 3" key="1">
    <citation type="journal article" date="2011" name="J. Bacteriol.">
        <title>Complete genome sequence of the type strain Cupriavidus necator N-1.</title>
        <authorList>
            <person name="Poehlein A."/>
            <person name="Kusian B."/>
            <person name="Friedrich B."/>
            <person name="Daniel R."/>
            <person name="Bowien B."/>
        </authorList>
    </citation>
    <scope>NUCLEOTIDE SEQUENCE [LARGE SCALE GENOMIC DNA]</scope>
    <source>
        <strain evidence="3">ATCC 43291 / DSM 13513 / CCUG 52238 / LMG 8453 / N-1</strain>
        <plasmid evidence="2 3">pBB1</plasmid>
    </source>
</reference>
<keyword evidence="2" id="KW-0614">Plasmid</keyword>
<sequence length="48" mass="4919">MGLAALVAAIQARRAGEAFRDVRLLTGVSAACALAGLMLAMDLMGWNA</sequence>
<name>F8GWR9_CUPNN</name>
<dbReference type="KEGG" id="cnc:CNE_BB1p03650"/>
<dbReference type="HOGENOM" id="CLU_3151881_0_0_4"/>
<evidence type="ECO:0000313" key="3">
    <source>
        <dbReference type="Proteomes" id="UP000006798"/>
    </source>
</evidence>
<evidence type="ECO:0000256" key="1">
    <source>
        <dbReference type="SAM" id="Phobius"/>
    </source>
</evidence>
<accession>F8GWR9</accession>
<dbReference type="Proteomes" id="UP000006798">
    <property type="component" value="Plasmid pBB1"/>
</dbReference>